<protein>
    <recommendedName>
        <fullName evidence="1">DUF234 domain-containing protein</fullName>
    </recommendedName>
</protein>
<dbReference type="Pfam" id="PF03008">
    <property type="entry name" value="DUF234"/>
    <property type="match status" value="1"/>
</dbReference>
<organism evidence="2">
    <name type="scientific">Thermofilum pendens</name>
    <dbReference type="NCBI Taxonomy" id="2269"/>
    <lineage>
        <taxon>Archaea</taxon>
        <taxon>Thermoproteota</taxon>
        <taxon>Thermoprotei</taxon>
        <taxon>Thermofilales</taxon>
        <taxon>Thermofilaceae</taxon>
        <taxon>Thermofilum</taxon>
    </lineage>
</organism>
<dbReference type="PANTHER" id="PTHR34704">
    <property type="entry name" value="ATPASE"/>
    <property type="match status" value="1"/>
</dbReference>
<proteinExistence type="predicted"/>
<dbReference type="InterPro" id="IPR004256">
    <property type="entry name" value="DUF234"/>
</dbReference>
<accession>A0A7C3SPP0</accession>
<comment type="caution">
    <text evidence="2">The sequence shown here is derived from an EMBL/GenBank/DDBJ whole genome shotgun (WGS) entry which is preliminary data.</text>
</comment>
<dbReference type="PANTHER" id="PTHR34704:SF1">
    <property type="entry name" value="ATPASE"/>
    <property type="match status" value="1"/>
</dbReference>
<dbReference type="InterPro" id="IPR011335">
    <property type="entry name" value="Restrct_endonuc-II-like"/>
</dbReference>
<dbReference type="EMBL" id="DTIB01000134">
    <property type="protein sequence ID" value="HGB25877.1"/>
    <property type="molecule type" value="Genomic_DNA"/>
</dbReference>
<evidence type="ECO:0000313" key="2">
    <source>
        <dbReference type="EMBL" id="HGB25877.1"/>
    </source>
</evidence>
<evidence type="ECO:0000259" key="1">
    <source>
        <dbReference type="Pfam" id="PF03008"/>
    </source>
</evidence>
<gene>
    <name evidence="2" type="ORF">ENV88_07665</name>
</gene>
<dbReference type="SUPFAM" id="SSF52980">
    <property type="entry name" value="Restriction endonuclease-like"/>
    <property type="match status" value="1"/>
</dbReference>
<dbReference type="AlphaFoldDB" id="A0A7C3SPP0"/>
<feature type="domain" description="DUF234" evidence="1">
    <location>
        <begin position="1"/>
        <end position="64"/>
    </location>
</feature>
<sequence length="126" mass="13964">MGPVYEALLRELLPHLYRARLVPVRPVEVGAWWSGKAEVDVVARDPGRATAFIEVKWRSLTADEVLEALRELEAKASESGLLSPENYYVLAVRSVERLPFPPKHYRLIQLAEIDTAISSTPAAVGG</sequence>
<reference evidence="2" key="1">
    <citation type="journal article" date="2020" name="mSystems">
        <title>Genome- and Community-Level Interaction Insights into Carbon Utilization and Element Cycling Functions of Hydrothermarchaeota in Hydrothermal Sediment.</title>
        <authorList>
            <person name="Zhou Z."/>
            <person name="Liu Y."/>
            <person name="Xu W."/>
            <person name="Pan J."/>
            <person name="Luo Z.H."/>
            <person name="Li M."/>
        </authorList>
    </citation>
    <scope>NUCLEOTIDE SEQUENCE [LARGE SCALE GENOMIC DNA]</scope>
    <source>
        <strain evidence="2">SpSt-8</strain>
    </source>
</reference>
<name>A0A7C3SPP0_THEPE</name>